<dbReference type="InterPro" id="IPR036291">
    <property type="entry name" value="NAD(P)-bd_dom_sf"/>
</dbReference>
<dbReference type="SUPFAM" id="SSF52283">
    <property type="entry name" value="Formate/glycerate dehydrogenase catalytic domain-like"/>
    <property type="match status" value="1"/>
</dbReference>
<dbReference type="Gene3D" id="3.40.50.720">
    <property type="entry name" value="NAD(P)-binding Rossmann-like Domain"/>
    <property type="match status" value="2"/>
</dbReference>
<keyword evidence="2" id="KW-0520">NAD</keyword>
<organism evidence="4 5">
    <name type="scientific">Mucilaginibacter ginkgonis</name>
    <dbReference type="NCBI Taxonomy" id="2682091"/>
    <lineage>
        <taxon>Bacteria</taxon>
        <taxon>Pseudomonadati</taxon>
        <taxon>Bacteroidota</taxon>
        <taxon>Sphingobacteriia</taxon>
        <taxon>Sphingobacteriales</taxon>
        <taxon>Sphingobacteriaceae</taxon>
        <taxon>Mucilaginibacter</taxon>
    </lineage>
</organism>
<dbReference type="PANTHER" id="PTHR43333">
    <property type="entry name" value="2-HACID_DH_C DOMAIN-CONTAINING PROTEIN"/>
    <property type="match status" value="1"/>
</dbReference>
<sequence>MAKRETAMIIYIDTPFKEEQKTLLRSTLKADELIFKDELPSDDERLSSLLKADILLGNPKPVDWLQQAQNLKWLQLYSTGFEYYSGVKIPAVVTNMKAYYAQPCAETIVAGIMALYRGIDKYDTLKSQGRWVGYQAREKLQLLFQKKVIILGAGGIAKHLGNILSGFDCGVTFFARSAGEATLHTIEDLEKAIPDADIIIGTLPGTKETAGLFTTAMINKMNADALFCNIGRGNLVEDEAVLIDALITGKIGGAVLDVTAREPIPEGHPLWDCPNTILTQHSGGGSTTEYDGIAAFFLENLERFKQGNRLKNVVDLAKGY</sequence>
<dbReference type="AlphaFoldDB" id="A0A6I4HVP5"/>
<evidence type="ECO:0000256" key="1">
    <source>
        <dbReference type="ARBA" id="ARBA00023002"/>
    </source>
</evidence>
<name>A0A6I4HVP5_9SPHI</name>
<feature type="domain" description="D-isomer specific 2-hydroxyacid dehydrogenase NAD-binding" evidence="3">
    <location>
        <begin position="110"/>
        <end position="283"/>
    </location>
</feature>
<dbReference type="InterPro" id="IPR006140">
    <property type="entry name" value="D-isomer_DH_NAD-bd"/>
</dbReference>
<dbReference type="PANTHER" id="PTHR43333:SF1">
    <property type="entry name" value="D-ISOMER SPECIFIC 2-HYDROXYACID DEHYDROGENASE NAD-BINDING DOMAIN-CONTAINING PROTEIN"/>
    <property type="match status" value="1"/>
</dbReference>
<protein>
    <submittedName>
        <fullName evidence="4">D-2-hydroxyacid dehydrogenase</fullName>
    </submittedName>
</protein>
<dbReference type="RefSeq" id="WP_157522495.1">
    <property type="nucleotide sequence ID" value="NZ_CP066775.1"/>
</dbReference>
<reference evidence="4 5" key="1">
    <citation type="submission" date="2020-12" db="EMBL/GenBank/DDBJ databases">
        <title>HMF7856_wgs.fasta genome submission.</title>
        <authorList>
            <person name="Kang H."/>
            <person name="Kim H."/>
            <person name="Joh K."/>
        </authorList>
    </citation>
    <scope>NUCLEOTIDE SEQUENCE [LARGE SCALE GENOMIC DNA]</scope>
    <source>
        <strain evidence="4 5">HMF7856</strain>
    </source>
</reference>
<proteinExistence type="predicted"/>
<dbReference type="Pfam" id="PF02826">
    <property type="entry name" value="2-Hacid_dh_C"/>
    <property type="match status" value="1"/>
</dbReference>
<accession>A0A6I4HVP5</accession>
<evidence type="ECO:0000313" key="5">
    <source>
        <dbReference type="Proteomes" id="UP000429232"/>
    </source>
</evidence>
<evidence type="ECO:0000256" key="2">
    <source>
        <dbReference type="ARBA" id="ARBA00023027"/>
    </source>
</evidence>
<dbReference type="GO" id="GO:0051287">
    <property type="term" value="F:NAD binding"/>
    <property type="evidence" value="ECO:0007669"/>
    <property type="project" value="InterPro"/>
</dbReference>
<keyword evidence="5" id="KW-1185">Reference proteome</keyword>
<gene>
    <name evidence="4" type="ORF">GO620_002290</name>
</gene>
<dbReference type="EMBL" id="CP066775">
    <property type="protein sequence ID" value="QQL50305.1"/>
    <property type="molecule type" value="Genomic_DNA"/>
</dbReference>
<dbReference type="KEGG" id="mgik:GO620_002290"/>
<evidence type="ECO:0000259" key="3">
    <source>
        <dbReference type="Pfam" id="PF02826"/>
    </source>
</evidence>
<keyword evidence="1" id="KW-0560">Oxidoreductase</keyword>
<evidence type="ECO:0000313" key="4">
    <source>
        <dbReference type="EMBL" id="QQL50305.1"/>
    </source>
</evidence>
<dbReference type="SUPFAM" id="SSF51735">
    <property type="entry name" value="NAD(P)-binding Rossmann-fold domains"/>
    <property type="match status" value="1"/>
</dbReference>
<dbReference type="CDD" id="cd05300">
    <property type="entry name" value="2-Hacid_dh_1"/>
    <property type="match status" value="1"/>
</dbReference>
<dbReference type="GO" id="GO:0016491">
    <property type="term" value="F:oxidoreductase activity"/>
    <property type="evidence" value="ECO:0007669"/>
    <property type="project" value="UniProtKB-KW"/>
</dbReference>
<dbReference type="Proteomes" id="UP000429232">
    <property type="component" value="Chromosome"/>
</dbReference>